<dbReference type="Pfam" id="PF25788">
    <property type="entry name" value="Ig_Rha78A_N"/>
    <property type="match status" value="1"/>
</dbReference>
<dbReference type="InterPro" id="IPR013737">
    <property type="entry name" value="Bac_rhamnosid_N"/>
</dbReference>
<dbReference type="InterPro" id="IPR013783">
    <property type="entry name" value="Ig-like_fold"/>
</dbReference>
<feature type="domain" description="Alpha-L-rhamnosidase concanavalin-like" evidence="4">
    <location>
        <begin position="313"/>
        <end position="410"/>
    </location>
</feature>
<dbReference type="RefSeq" id="WP_204918918.1">
    <property type="nucleotide sequence ID" value="NZ_BAAAQP010000003.1"/>
</dbReference>
<dbReference type="InterPro" id="IPR008928">
    <property type="entry name" value="6-hairpin_glycosidase_sf"/>
</dbReference>
<dbReference type="PANTHER" id="PTHR33307">
    <property type="entry name" value="ALPHA-RHAMNOSIDASE (EUROFUNG)"/>
    <property type="match status" value="1"/>
</dbReference>
<feature type="domain" description="Alpha-L-rhamnosidase six-hairpin glycosidase" evidence="6">
    <location>
        <begin position="414"/>
        <end position="759"/>
    </location>
</feature>
<dbReference type="EC" id="3.2.1.40" evidence="2"/>
<dbReference type="Gene3D" id="2.60.420.10">
    <property type="entry name" value="Maltose phosphorylase, domain 3"/>
    <property type="match status" value="1"/>
</dbReference>
<dbReference type="InterPro" id="IPR035398">
    <property type="entry name" value="Bac_rhamnosid_C"/>
</dbReference>
<evidence type="ECO:0000313" key="8">
    <source>
        <dbReference type="EMBL" id="MBM7799885.1"/>
    </source>
</evidence>
<dbReference type="PANTHER" id="PTHR33307:SF6">
    <property type="entry name" value="ALPHA-RHAMNOSIDASE (EUROFUNG)-RELATED"/>
    <property type="match status" value="1"/>
</dbReference>
<proteinExistence type="predicted"/>
<dbReference type="Gene3D" id="1.50.10.10">
    <property type="match status" value="1"/>
</dbReference>
<dbReference type="GO" id="GO:0030596">
    <property type="term" value="F:alpha-L-rhamnosidase activity"/>
    <property type="evidence" value="ECO:0007669"/>
    <property type="project" value="UniProtKB-EC"/>
</dbReference>
<dbReference type="Pfam" id="PF17389">
    <property type="entry name" value="Bac_rhamnosid6H"/>
    <property type="match status" value="1"/>
</dbReference>
<dbReference type="Gene3D" id="2.60.40.10">
    <property type="entry name" value="Immunoglobulins"/>
    <property type="match status" value="1"/>
</dbReference>
<dbReference type="Gene3D" id="2.60.120.260">
    <property type="entry name" value="Galactose-binding domain-like"/>
    <property type="match status" value="2"/>
</dbReference>
<dbReference type="Pfam" id="PF08531">
    <property type="entry name" value="Bac_rhamnosid_N"/>
    <property type="match status" value="1"/>
</dbReference>
<evidence type="ECO:0000256" key="2">
    <source>
        <dbReference type="ARBA" id="ARBA00012652"/>
    </source>
</evidence>
<dbReference type="EMBL" id="JAFBCF010000001">
    <property type="protein sequence ID" value="MBM7799885.1"/>
    <property type="molecule type" value="Genomic_DNA"/>
</dbReference>
<dbReference type="PIRSF" id="PIRSF010631">
    <property type="entry name" value="A-rhamnsds"/>
    <property type="match status" value="1"/>
</dbReference>
<keyword evidence="9" id="KW-1185">Reference proteome</keyword>
<dbReference type="InterPro" id="IPR016007">
    <property type="entry name" value="Alpha_rhamnosid"/>
</dbReference>
<dbReference type="Pfam" id="PF05592">
    <property type="entry name" value="Bac_rhamnosid"/>
    <property type="match status" value="1"/>
</dbReference>
<sequence>MSQTASVDSLQIEHRADTLGLGTARPRLSWTISTDAADWRQTGYEVEYSPAGGQAHTARVDSTEQVLVPWPFEPLTSRERGTLRVRALGSAGQTELSEPVALEAGLLDPADWQARFITPAGGGGHEDPAPIVFSDTELSGEVASARLYVTALGLYRFSINGQRVGAEELAPGWTSYSHRLRYQTFDVTDLLQTGTNRLEAILGNGWYRGRLGWSDKFDLYGDRLGLLAQLEISYADGRTEVVGTDASWSSCPSGILFDDIYDGQRTDLRVPNTAGDAAAGVEVLDRDLSTLVAPEGPPVRITEVLAARSVDRSPSGKLLVDFGQNLVGWVRLKVSGQSGQEITIRHAEVLEHGELGVRPLRSAKATDTFVLSGAGEELLEPQFTFHGFRYVEVTGVDELTADQIEAAVLHSDLERTGWFESSDADLNQLHANVVWGMRGNFLDVPTDCPQRDERLGWTGDIQVFSPTASFLYDTAGFLSSWLKDLAVEQHPDGSVPFVIPDIIRSEAPAAAAWGDAATVVPWVLYERFGDMDVLRTQFASMKRWVDKISSLAGPDGVWAGGFQFGDWLDPIAPPDDPAAAQADPDVVATAHLVHSAQLVARTAELLGEDADAAHYSEIAARALAGFDAEYVSANGRVLSDCPTVYSLALVWSLLSDEQRSRAGERLATLVRKAGFRVSTGFVGTPLILDALSEVGEDELAYRLLLEKGCPSWLYPITMGATTIWERWDSMLPDGSINPGQMTSFNHYALGAVADWMHRRLAGLAPAAPGYRKITVRPIPGGGLTWAKASHRSPYGLVSVSWRRSDGRFNLDVTVPPGSTAEVFLPGSETPEQVGHGSHSWNVADRVEQEEPVETVRDVLDHKPLWDSVTQILIEHGVVDDAAQVAQQLGAVHDAPVEAISVIARREMQGGDIPDYLKKINNLLGIGSGEKESVR</sequence>
<evidence type="ECO:0000259" key="7">
    <source>
        <dbReference type="Pfam" id="PF17390"/>
    </source>
</evidence>
<name>A0ABS2RLJ1_9ACTN</name>
<comment type="caution">
    <text evidence="8">The sequence shown here is derived from an EMBL/GenBank/DDBJ whole genome shotgun (WGS) entry which is preliminary data.</text>
</comment>
<evidence type="ECO:0000313" key="9">
    <source>
        <dbReference type="Proteomes" id="UP000704762"/>
    </source>
</evidence>
<dbReference type="Proteomes" id="UP000704762">
    <property type="component" value="Unassembled WGS sequence"/>
</dbReference>
<feature type="domain" description="Alpha-L-rhamnosidase C-terminal" evidence="7">
    <location>
        <begin position="762"/>
        <end position="836"/>
    </location>
</feature>
<evidence type="ECO:0000259" key="6">
    <source>
        <dbReference type="Pfam" id="PF17389"/>
    </source>
</evidence>
<protein>
    <recommendedName>
        <fullName evidence="2">alpha-L-rhamnosidase</fullName>
        <ecNumber evidence="2">3.2.1.40</ecNumber>
    </recommendedName>
</protein>
<dbReference type="InterPro" id="IPR008902">
    <property type="entry name" value="Rhamnosid_concanavalin"/>
</dbReference>
<keyword evidence="3 8" id="KW-0378">Hydrolase</keyword>
<feature type="domain" description="Bacterial alpha-L-rhamnosidase N-terminal" evidence="5">
    <location>
        <begin position="141"/>
        <end position="303"/>
    </location>
</feature>
<dbReference type="SUPFAM" id="SSF48208">
    <property type="entry name" value="Six-hairpin glycosidases"/>
    <property type="match status" value="1"/>
</dbReference>
<dbReference type="InterPro" id="IPR012341">
    <property type="entry name" value="6hp_glycosidase-like_sf"/>
</dbReference>
<evidence type="ECO:0000259" key="5">
    <source>
        <dbReference type="Pfam" id="PF08531"/>
    </source>
</evidence>
<gene>
    <name evidence="8" type="ORF">JOE57_002806</name>
</gene>
<evidence type="ECO:0000256" key="1">
    <source>
        <dbReference type="ARBA" id="ARBA00001445"/>
    </source>
</evidence>
<organism evidence="8 9">
    <name type="scientific">Microlunatus panaciterrae</name>
    <dbReference type="NCBI Taxonomy" id="400768"/>
    <lineage>
        <taxon>Bacteria</taxon>
        <taxon>Bacillati</taxon>
        <taxon>Actinomycetota</taxon>
        <taxon>Actinomycetes</taxon>
        <taxon>Propionibacteriales</taxon>
        <taxon>Propionibacteriaceae</taxon>
        <taxon>Microlunatus</taxon>
    </lineage>
</organism>
<reference evidence="8 9" key="1">
    <citation type="submission" date="2021-01" db="EMBL/GenBank/DDBJ databases">
        <title>Sequencing the genomes of 1000 actinobacteria strains.</title>
        <authorList>
            <person name="Klenk H.-P."/>
        </authorList>
    </citation>
    <scope>NUCLEOTIDE SEQUENCE [LARGE SCALE GENOMIC DNA]</scope>
    <source>
        <strain evidence="8 9">DSM 18662</strain>
    </source>
</reference>
<dbReference type="Pfam" id="PF17390">
    <property type="entry name" value="Bac_rhamnosid_C"/>
    <property type="match status" value="1"/>
</dbReference>
<keyword evidence="8" id="KW-0326">Glycosidase</keyword>
<evidence type="ECO:0000256" key="3">
    <source>
        <dbReference type="ARBA" id="ARBA00022801"/>
    </source>
</evidence>
<evidence type="ECO:0000259" key="4">
    <source>
        <dbReference type="Pfam" id="PF05592"/>
    </source>
</evidence>
<comment type="catalytic activity">
    <reaction evidence="1">
        <text>Hydrolysis of terminal non-reducing alpha-L-rhamnose residues in alpha-L-rhamnosides.</text>
        <dbReference type="EC" id="3.2.1.40"/>
    </reaction>
</comment>
<accession>A0ABS2RLJ1</accession>
<dbReference type="InterPro" id="IPR035396">
    <property type="entry name" value="Bac_rhamnosid6H"/>
</dbReference>